<proteinExistence type="predicted"/>
<gene>
    <name evidence="1" type="ORF">SAMN04488690_1115</name>
</gene>
<dbReference type="AlphaFoldDB" id="A0A1W1GVP5"/>
<dbReference type="EMBL" id="FWEU01000001">
    <property type="protein sequence ID" value="SLM23423.1"/>
    <property type="molecule type" value="Genomic_DNA"/>
</dbReference>
<dbReference type="Proteomes" id="UP000191133">
    <property type="component" value="Unassembled WGS sequence"/>
</dbReference>
<name>A0A1W1GVP5_9GAMM</name>
<evidence type="ECO:0000313" key="2">
    <source>
        <dbReference type="Proteomes" id="UP000191133"/>
    </source>
</evidence>
<evidence type="ECO:0000313" key="1">
    <source>
        <dbReference type="EMBL" id="SLM23423.1"/>
    </source>
</evidence>
<organism evidence="1 2">
    <name type="scientific">Stenotrophomonas indicatrix</name>
    <dbReference type="NCBI Taxonomy" id="2045451"/>
    <lineage>
        <taxon>Bacteria</taxon>
        <taxon>Pseudomonadati</taxon>
        <taxon>Pseudomonadota</taxon>
        <taxon>Gammaproteobacteria</taxon>
        <taxon>Lysobacterales</taxon>
        <taxon>Lysobacteraceae</taxon>
        <taxon>Stenotrophomonas</taxon>
    </lineage>
</organism>
<reference evidence="2" key="1">
    <citation type="submission" date="2016-10" db="EMBL/GenBank/DDBJ databases">
        <authorList>
            <person name="Varghese N."/>
        </authorList>
    </citation>
    <scope>NUCLEOTIDE SEQUENCE [LARGE SCALE GENOMIC DNA]</scope>
    <source>
        <strain evidence="2">92MFCol6.1</strain>
    </source>
</reference>
<sequence length="76" mass="8048">MANLSVAPGHARRAQRYMTAETKKAAMQGIAALGSSAGAWNQRILLNSDIDCICENSVCAACSAVLSSWYWLNASA</sequence>
<accession>A0A1W1GVP5</accession>
<protein>
    <submittedName>
        <fullName evidence="1">Uncharacterized protein</fullName>
    </submittedName>
</protein>